<keyword evidence="2 6" id="KW-0732">Signal</keyword>
<protein>
    <submittedName>
        <fullName evidence="8">Uncharacterized protein LOC118411616</fullName>
    </submittedName>
</protein>
<evidence type="ECO:0000313" key="7">
    <source>
        <dbReference type="Proteomes" id="UP000001554"/>
    </source>
</evidence>
<dbReference type="AlphaFoldDB" id="A0A9J7MJW3"/>
<evidence type="ECO:0000313" key="8">
    <source>
        <dbReference type="RefSeq" id="XP_035669976.1"/>
    </source>
</evidence>
<feature type="compositionally biased region" description="Polar residues" evidence="4">
    <location>
        <begin position="810"/>
        <end position="831"/>
    </location>
</feature>
<evidence type="ECO:0000256" key="5">
    <source>
        <dbReference type="SAM" id="Phobius"/>
    </source>
</evidence>
<feature type="compositionally biased region" description="Polar residues" evidence="4">
    <location>
        <begin position="744"/>
        <end position="753"/>
    </location>
</feature>
<dbReference type="GeneID" id="118411616"/>
<feature type="signal peptide" evidence="6">
    <location>
        <begin position="1"/>
        <end position="19"/>
    </location>
</feature>
<dbReference type="InterPro" id="IPR001611">
    <property type="entry name" value="Leu-rich_rpt"/>
</dbReference>
<evidence type="ECO:0000256" key="4">
    <source>
        <dbReference type="SAM" id="MobiDB-lite"/>
    </source>
</evidence>
<dbReference type="OrthoDB" id="10609522at2759"/>
<keyword evidence="5" id="KW-0472">Membrane</keyword>
<evidence type="ECO:0000256" key="2">
    <source>
        <dbReference type="ARBA" id="ARBA00022729"/>
    </source>
</evidence>
<organism evidence="7 8">
    <name type="scientific">Branchiostoma floridae</name>
    <name type="common">Florida lancelet</name>
    <name type="synonym">Amphioxus</name>
    <dbReference type="NCBI Taxonomy" id="7739"/>
    <lineage>
        <taxon>Eukaryota</taxon>
        <taxon>Metazoa</taxon>
        <taxon>Chordata</taxon>
        <taxon>Cephalochordata</taxon>
        <taxon>Leptocardii</taxon>
        <taxon>Amphioxiformes</taxon>
        <taxon>Branchiostomatidae</taxon>
        <taxon>Branchiostoma</taxon>
    </lineage>
</organism>
<keyword evidence="1" id="KW-0433">Leucine-rich repeat</keyword>
<dbReference type="GO" id="GO:0005886">
    <property type="term" value="C:plasma membrane"/>
    <property type="evidence" value="ECO:0000318"/>
    <property type="project" value="GO_Central"/>
</dbReference>
<dbReference type="PANTHER" id="PTHR24373">
    <property type="entry name" value="SLIT RELATED LEUCINE-RICH REPEAT NEURONAL PROTEIN"/>
    <property type="match status" value="1"/>
</dbReference>
<keyword evidence="7" id="KW-1185">Reference proteome</keyword>
<reference evidence="7" key="1">
    <citation type="journal article" date="2020" name="Nat. Ecol. Evol.">
        <title>Deeply conserved synteny resolves early events in vertebrate evolution.</title>
        <authorList>
            <person name="Simakov O."/>
            <person name="Marletaz F."/>
            <person name="Yue J.X."/>
            <person name="O'Connell B."/>
            <person name="Jenkins J."/>
            <person name="Brandt A."/>
            <person name="Calef R."/>
            <person name="Tung C.H."/>
            <person name="Huang T.K."/>
            <person name="Schmutz J."/>
            <person name="Satoh N."/>
            <person name="Yu J.K."/>
            <person name="Putnam N.H."/>
            <person name="Green R.E."/>
            <person name="Rokhsar D.S."/>
        </authorList>
    </citation>
    <scope>NUCLEOTIDE SEQUENCE [LARGE SCALE GENOMIC DNA]</scope>
    <source>
        <strain evidence="7">S238N-H82</strain>
    </source>
</reference>
<feature type="region of interest" description="Disordered" evidence="4">
    <location>
        <begin position="588"/>
        <end position="616"/>
    </location>
</feature>
<evidence type="ECO:0000256" key="1">
    <source>
        <dbReference type="ARBA" id="ARBA00022614"/>
    </source>
</evidence>
<feature type="transmembrane region" description="Helical" evidence="5">
    <location>
        <begin position="518"/>
        <end position="543"/>
    </location>
</feature>
<sequence>MKVAKQVAVFLIILMRCESLDIPCFPGCDYDYTDSWSSCLPDCKSYTNMHPDMGRQNTACIRCTTAQLQLQHVANEKNLSVLAVPTPICLPNNLHVAVRGLSLGKLSVEKLRPLQQSKIQFLTLAECGITDLGEHVLGVFPRLSSLEIIFNGLTEVKEQWFSGLKHPDFFYSLSLSHNNISSIDSSPFQKLSFLTGLLLDNNSLKSIQSSWLAGLERLFYLSLKSNQIRNIHPTAFMFLRDLDKLDLSDNLLTYLSSDTTRGLHKLHDLIVGGRLPLIDASAPLVKNWKLDYNRLRTGEFIAVTVNEVLFCMRKRPRMTRYQVHVHHYNTLTQVYMDIVLQCKILNLELTSADKASYDLPIAIISNVNNTEHATSINQLCRDSWKDVGIVNVALSQDLNLRIVSIRVEKSYQTHPVAVILSAITTGNENINMSDAVCFGKNGTVLGHEELKNVTCLFNTCGKVYRHVFTTPLCNSPDDTVRVGEKGVTNTTKQPAKATVSTPSTAPFVTVGSDKEQSWGYLGLVTVLAVIGVTAVVLFLTYFVRRWGCCSGGNQAAQAGNACPGSPLGVVSCSSWMVSGASGPTVTVSAGKYSADPDEDVETTPKLASSSSDEQQYEEIPDEYFLYYNTRPASLHHDYWEIKDEHYNYENTQSRPLSLPLSLQAHLSGQDDEDSSITFYASAVNENYQESAGHRENSAPPYEVVKERARNLALMGKYGRLQRGFKQKASRVYLDARARKILTSNPSAINQNYQDPGRQRQKGAPSYETPTIHKSRARDLALVGKYGRMQKGFRQKANRVYLDAHKHESTQSKTQQNMSSTSQAPTIPTITPSKADVSTIREIVRKGKVKRSQTF</sequence>
<gene>
    <name evidence="8" type="primary">LOC118411616</name>
</gene>
<dbReference type="Gene3D" id="3.80.10.10">
    <property type="entry name" value="Ribonuclease Inhibitor"/>
    <property type="match status" value="1"/>
</dbReference>
<dbReference type="SMART" id="SM00369">
    <property type="entry name" value="LRR_TYP"/>
    <property type="match status" value="4"/>
</dbReference>
<evidence type="ECO:0000256" key="3">
    <source>
        <dbReference type="ARBA" id="ARBA00022737"/>
    </source>
</evidence>
<feature type="chain" id="PRO_5039889260" evidence="6">
    <location>
        <begin position="20"/>
        <end position="854"/>
    </location>
</feature>
<dbReference type="SUPFAM" id="SSF52058">
    <property type="entry name" value="L domain-like"/>
    <property type="match status" value="1"/>
</dbReference>
<reference evidence="8" key="2">
    <citation type="submission" date="2025-08" db="UniProtKB">
        <authorList>
            <consortium name="RefSeq"/>
        </authorList>
    </citation>
    <scope>IDENTIFICATION</scope>
    <source>
        <strain evidence="8">S238N-H82</strain>
        <tissue evidence="8">Testes</tissue>
    </source>
</reference>
<dbReference type="PANTHER" id="PTHR24373:SF370">
    <property type="entry name" value="FISH-LIPS, ISOFORM E"/>
    <property type="match status" value="1"/>
</dbReference>
<dbReference type="Proteomes" id="UP000001554">
    <property type="component" value="Chromosome 3"/>
</dbReference>
<dbReference type="InterPro" id="IPR003591">
    <property type="entry name" value="Leu-rich_rpt_typical-subtyp"/>
</dbReference>
<evidence type="ECO:0000256" key="6">
    <source>
        <dbReference type="SAM" id="SignalP"/>
    </source>
</evidence>
<dbReference type="InterPro" id="IPR032675">
    <property type="entry name" value="LRR_dom_sf"/>
</dbReference>
<accession>A0A9J7MJW3</accession>
<feature type="region of interest" description="Disordered" evidence="4">
    <location>
        <begin position="744"/>
        <end position="770"/>
    </location>
</feature>
<dbReference type="Pfam" id="PF13855">
    <property type="entry name" value="LRR_8"/>
    <property type="match status" value="1"/>
</dbReference>
<proteinExistence type="predicted"/>
<feature type="region of interest" description="Disordered" evidence="4">
    <location>
        <begin position="805"/>
        <end position="833"/>
    </location>
</feature>
<dbReference type="GO" id="GO:0038023">
    <property type="term" value="F:signaling receptor activity"/>
    <property type="evidence" value="ECO:0000318"/>
    <property type="project" value="GO_Central"/>
</dbReference>
<keyword evidence="5" id="KW-0812">Transmembrane</keyword>
<dbReference type="OMA" id="IVICIVP"/>
<dbReference type="KEGG" id="bfo:118411616"/>
<keyword evidence="3" id="KW-0677">Repeat</keyword>
<name>A0A9J7MJW3_BRAFL</name>
<dbReference type="InterPro" id="IPR050328">
    <property type="entry name" value="Dev_Immune_Receptor"/>
</dbReference>
<dbReference type="RefSeq" id="XP_035669976.1">
    <property type="nucleotide sequence ID" value="XM_035814083.1"/>
</dbReference>
<dbReference type="PROSITE" id="PS51450">
    <property type="entry name" value="LRR"/>
    <property type="match status" value="1"/>
</dbReference>
<keyword evidence="5" id="KW-1133">Transmembrane helix</keyword>